<dbReference type="HOGENOM" id="CLU_2956316_0_0_9"/>
<gene>
    <name evidence="1" type="ORF">PPSC2_12535</name>
</gene>
<dbReference type="AlphaFoldDB" id="A0A0D5ZCE4"/>
<dbReference type="EMBL" id="CP002213">
    <property type="protein sequence ID" value="AKA44244.1"/>
    <property type="molecule type" value="Genomic_DNA"/>
</dbReference>
<dbReference type="KEGG" id="ppm:PPSC2_12535"/>
<protein>
    <submittedName>
        <fullName evidence="1">Uncharacterized protein</fullName>
    </submittedName>
</protein>
<evidence type="ECO:0000313" key="2">
    <source>
        <dbReference type="Proteomes" id="UP000006868"/>
    </source>
</evidence>
<reference evidence="1 2" key="1">
    <citation type="journal article" date="2011" name="J. Bacteriol.">
        <title>Complete genome sequence of Paenibacillus polymyxa SC2, a strain of plant growth-promoting Rhizobacterium with broad-spectrum antimicrobial activity.</title>
        <authorList>
            <person name="Ma M."/>
            <person name="Wang C."/>
            <person name="Ding Y."/>
            <person name="Li L."/>
            <person name="Shen D."/>
            <person name="Jiang X."/>
            <person name="Guan D."/>
            <person name="Cao F."/>
            <person name="Chen H."/>
            <person name="Feng R."/>
            <person name="Wang X."/>
            <person name="Ge Y."/>
            <person name="Yao L."/>
            <person name="Bing X."/>
            <person name="Yang X."/>
            <person name="Li J."/>
            <person name="Du B."/>
        </authorList>
    </citation>
    <scope>NUCLEOTIDE SEQUENCE [LARGE SCALE GENOMIC DNA]</scope>
    <source>
        <strain evidence="1 2">SC2</strain>
    </source>
</reference>
<proteinExistence type="predicted"/>
<evidence type="ECO:0000313" key="1">
    <source>
        <dbReference type="EMBL" id="AKA44244.1"/>
    </source>
</evidence>
<dbReference type="PATRIC" id="fig|886882.15.peg.2659"/>
<accession>A0A0D5ZCE4</accession>
<dbReference type="Proteomes" id="UP000006868">
    <property type="component" value="Chromosome"/>
</dbReference>
<name>A0A0D5ZCE4_PAEPS</name>
<sequence>MGVWSSGFVVKSLFTCNAEEQKGLAMHVASKVKFIKLKGRIVNFFTNTLHLKEICEIRR</sequence>
<organism evidence="1 2">
    <name type="scientific">Paenibacillus polymyxa (strain SC2)</name>
    <name type="common">Bacillus polymyxa</name>
    <dbReference type="NCBI Taxonomy" id="886882"/>
    <lineage>
        <taxon>Bacteria</taxon>
        <taxon>Bacillati</taxon>
        <taxon>Bacillota</taxon>
        <taxon>Bacilli</taxon>
        <taxon>Bacillales</taxon>
        <taxon>Paenibacillaceae</taxon>
        <taxon>Paenibacillus</taxon>
    </lineage>
</organism>